<keyword evidence="4" id="KW-0812">Transmembrane</keyword>
<keyword evidence="6" id="KW-0677">Repeat</keyword>
<keyword evidence="3 14" id="KW-0245">EGF-like domain</keyword>
<dbReference type="PRINTS" id="PR01128">
    <property type="entry name" value="EMR1HORMONER"/>
</dbReference>
<dbReference type="Pfam" id="PF07645">
    <property type="entry name" value="EGF_CA"/>
    <property type="match status" value="2"/>
</dbReference>
<feature type="signal peptide" evidence="15">
    <location>
        <begin position="1"/>
        <end position="24"/>
    </location>
</feature>
<comment type="subcellular location">
    <subcellularLocation>
        <location evidence="1">Cell membrane</location>
        <topology evidence="1">Multi-pass membrane protein</topology>
    </subcellularLocation>
</comment>
<dbReference type="InterPro" id="IPR000742">
    <property type="entry name" value="EGF"/>
</dbReference>
<evidence type="ECO:0000256" key="14">
    <source>
        <dbReference type="PROSITE-ProRule" id="PRU00076"/>
    </source>
</evidence>
<dbReference type="InterPro" id="IPR001881">
    <property type="entry name" value="EGF-like_Ca-bd_dom"/>
</dbReference>
<dbReference type="CDD" id="cd00054">
    <property type="entry name" value="EGF_CA"/>
    <property type="match status" value="2"/>
</dbReference>
<keyword evidence="5 15" id="KW-0732">Signal</keyword>
<keyword evidence="11" id="KW-0675">Receptor</keyword>
<evidence type="ECO:0000259" key="17">
    <source>
        <dbReference type="PROSITE" id="PS50221"/>
    </source>
</evidence>
<feature type="domain" description="EGF-like" evidence="16">
    <location>
        <begin position="155"/>
        <end position="194"/>
    </location>
</feature>
<reference evidence="18 19" key="1">
    <citation type="journal article" date="2020" name="Mol. Biol. Evol.">
        <title>Interspecific Gene Flow and the Evolution of Specialization in Black and White Rhinoceros.</title>
        <authorList>
            <person name="Moodley Y."/>
            <person name="Westbury M.V."/>
            <person name="Russo I.M."/>
            <person name="Gopalakrishnan S."/>
            <person name="Rakotoarivelo A."/>
            <person name="Olsen R.A."/>
            <person name="Prost S."/>
            <person name="Tunstall T."/>
            <person name="Ryder O.A."/>
            <person name="Dalen L."/>
            <person name="Bruford M.W."/>
        </authorList>
    </citation>
    <scope>NUCLEOTIDE SEQUENCE [LARGE SCALE GENOMIC DNA]</scope>
    <source>
        <strain evidence="18">SBR-YM</strain>
        <tissue evidence="18">Skin</tissue>
    </source>
</reference>
<dbReference type="AlphaFoldDB" id="A0A7J7E7J1"/>
<evidence type="ECO:0000256" key="7">
    <source>
        <dbReference type="ARBA" id="ARBA00022989"/>
    </source>
</evidence>
<keyword evidence="19" id="KW-1185">Reference proteome</keyword>
<evidence type="ECO:0000256" key="2">
    <source>
        <dbReference type="ARBA" id="ARBA00022475"/>
    </source>
</evidence>
<dbReference type="InterPro" id="IPR001740">
    <property type="entry name" value="GPCR_2_EMR1-like_rcpt"/>
</dbReference>
<dbReference type="SMART" id="SM00181">
    <property type="entry name" value="EGF"/>
    <property type="match status" value="2"/>
</dbReference>
<evidence type="ECO:0000256" key="15">
    <source>
        <dbReference type="SAM" id="SignalP"/>
    </source>
</evidence>
<dbReference type="SMART" id="SM00303">
    <property type="entry name" value="GPS"/>
    <property type="match status" value="1"/>
</dbReference>
<dbReference type="FunFam" id="2.10.25.10:FF:000038">
    <property type="entry name" value="Fibrillin 2"/>
    <property type="match status" value="1"/>
</dbReference>
<dbReference type="InterPro" id="IPR049883">
    <property type="entry name" value="NOTCH1_EGF-like"/>
</dbReference>
<dbReference type="GO" id="GO:0005886">
    <property type="term" value="C:plasma membrane"/>
    <property type="evidence" value="ECO:0007669"/>
    <property type="project" value="UniProtKB-SubCell"/>
</dbReference>
<dbReference type="PROSITE" id="PS01186">
    <property type="entry name" value="EGF_2"/>
    <property type="match status" value="1"/>
</dbReference>
<feature type="non-terminal residue" evidence="18">
    <location>
        <position position="1"/>
    </location>
</feature>
<keyword evidence="8" id="KW-0297">G-protein coupled receptor</keyword>
<name>A0A7J7E7J1_DICBM</name>
<keyword evidence="10" id="KW-1015">Disulfide bond</keyword>
<dbReference type="GO" id="GO:0004930">
    <property type="term" value="F:G protein-coupled receptor activity"/>
    <property type="evidence" value="ECO:0007669"/>
    <property type="project" value="UniProtKB-KW"/>
</dbReference>
<dbReference type="PROSITE" id="PS50221">
    <property type="entry name" value="GAIN_B"/>
    <property type="match status" value="1"/>
</dbReference>
<dbReference type="InterPro" id="IPR057244">
    <property type="entry name" value="GAIN_B"/>
</dbReference>
<evidence type="ECO:0000256" key="4">
    <source>
        <dbReference type="ARBA" id="ARBA00022692"/>
    </source>
</evidence>
<feature type="chain" id="PRO_5029610364" evidence="15">
    <location>
        <begin position="25"/>
        <end position="534"/>
    </location>
</feature>
<dbReference type="Gene3D" id="2.60.220.50">
    <property type="match status" value="1"/>
</dbReference>
<dbReference type="FunFam" id="2.10.25.10:FF:000506">
    <property type="entry name" value="Adhesion G protein-coupled receptor E1"/>
    <property type="match status" value="1"/>
</dbReference>
<accession>A0A7J7E7J1</accession>
<dbReference type="PANTHER" id="PTHR12011">
    <property type="entry name" value="ADHESION G-PROTEIN COUPLED RECEPTOR"/>
    <property type="match status" value="1"/>
</dbReference>
<dbReference type="PROSITE" id="PS00010">
    <property type="entry name" value="ASX_HYDROXYL"/>
    <property type="match status" value="2"/>
</dbReference>
<evidence type="ECO:0000256" key="3">
    <source>
        <dbReference type="ARBA" id="ARBA00022536"/>
    </source>
</evidence>
<dbReference type="Pfam" id="PF01825">
    <property type="entry name" value="GPS"/>
    <property type="match status" value="1"/>
</dbReference>
<dbReference type="InterPro" id="IPR000152">
    <property type="entry name" value="EGF-type_Asp/Asn_hydroxyl_site"/>
</dbReference>
<dbReference type="GO" id="GO:0007189">
    <property type="term" value="P:adenylate cyclase-activating G protein-coupled receptor signaling pathway"/>
    <property type="evidence" value="ECO:0007669"/>
    <property type="project" value="TreeGrafter"/>
</dbReference>
<dbReference type="PANTHER" id="PTHR12011:SF449">
    <property type="entry name" value="ADHESION G PROTEIN-COUPLED RECEPTOR E1"/>
    <property type="match status" value="1"/>
</dbReference>
<feature type="domain" description="GAIN-B" evidence="17">
    <location>
        <begin position="234"/>
        <end position="390"/>
    </location>
</feature>
<dbReference type="PROSITE" id="PS01187">
    <property type="entry name" value="EGF_CA"/>
    <property type="match status" value="1"/>
</dbReference>
<comment type="caution">
    <text evidence="18">The sequence shown here is derived from an EMBL/GenBank/DDBJ whole genome shotgun (WGS) entry which is preliminary data.</text>
</comment>
<keyword evidence="2" id="KW-1003">Cell membrane</keyword>
<evidence type="ECO:0000256" key="9">
    <source>
        <dbReference type="ARBA" id="ARBA00023136"/>
    </source>
</evidence>
<evidence type="ECO:0000256" key="8">
    <source>
        <dbReference type="ARBA" id="ARBA00023040"/>
    </source>
</evidence>
<keyword evidence="9" id="KW-0472">Membrane</keyword>
<evidence type="ECO:0000256" key="12">
    <source>
        <dbReference type="ARBA" id="ARBA00023180"/>
    </source>
</evidence>
<evidence type="ECO:0000313" key="18">
    <source>
        <dbReference type="EMBL" id="KAF5911584.1"/>
    </source>
</evidence>
<feature type="domain" description="EGF-like" evidence="16">
    <location>
        <begin position="62"/>
        <end position="100"/>
    </location>
</feature>
<protein>
    <submittedName>
        <fullName evidence="18">Uncharacterized protein</fullName>
    </submittedName>
</protein>
<sequence length="534" mass="59018">MKVMMVVMMMIVVVMIVMMMVVRDKDDDDDDDVRNSHINPTGISGMATGETQFRGPGVECKDIDECSQNPLQCGHNSVCKNLPGRYKCSCLPGFSSPTGNNWNPGKPGRFACTGNALKLLGVGLSWTATIELGTCVSHHRHPILCLLTLLHRSSDINEFLSSGICSEHSECSNSLGSYSCSCQDGFFSNNSTCEMWMNVWIPELAQSMRLATTVLEGTIVSATQDLFPAVETRDSTVQERSVKILLSAPKIHHRVVPILSAPMPQAPTAWFPSSVKKMCYPTISRSGYAKREQRWSLNMRKLKMNSRIAGGIMTGKKKDGFSDPIIYTLENIEPKQKSESPICVSWSTDAEGGRWTPSGCVMLEASETHTVCSCNRMANLAIIMAPGELTLLPQPQHLPPPAPLRVPLLGQDSFPHRCRQDGQPGQFHPPDLDTVDPEAEAFQRQCRSLNAQRHQVREDYRRWITRKIKPRAQSETSGTLLSSLPSTSKTVRDGVFYADSGQTESLLLSNTKHCHVLSTYCELSASMGISSFDR</sequence>
<proteinExistence type="predicted"/>
<keyword evidence="7" id="KW-1133">Transmembrane helix</keyword>
<evidence type="ECO:0000256" key="11">
    <source>
        <dbReference type="ARBA" id="ARBA00023170"/>
    </source>
</evidence>
<evidence type="ECO:0000256" key="10">
    <source>
        <dbReference type="ARBA" id="ARBA00023157"/>
    </source>
</evidence>
<evidence type="ECO:0000259" key="16">
    <source>
        <dbReference type="PROSITE" id="PS50026"/>
    </source>
</evidence>
<evidence type="ECO:0000313" key="19">
    <source>
        <dbReference type="Proteomes" id="UP000551758"/>
    </source>
</evidence>
<comment type="caution">
    <text evidence="14">Lacks conserved residue(s) required for the propagation of feature annotation.</text>
</comment>
<dbReference type="InterPro" id="IPR018097">
    <property type="entry name" value="EGF_Ca-bd_CS"/>
</dbReference>
<evidence type="ECO:0000256" key="1">
    <source>
        <dbReference type="ARBA" id="ARBA00004651"/>
    </source>
</evidence>
<evidence type="ECO:0000256" key="13">
    <source>
        <dbReference type="ARBA" id="ARBA00023224"/>
    </source>
</evidence>
<dbReference type="SMART" id="SM00179">
    <property type="entry name" value="EGF_CA"/>
    <property type="match status" value="2"/>
</dbReference>
<dbReference type="InterPro" id="IPR000203">
    <property type="entry name" value="GPS"/>
</dbReference>
<keyword evidence="12" id="KW-0325">Glycoprotein</keyword>
<evidence type="ECO:0000256" key="5">
    <source>
        <dbReference type="ARBA" id="ARBA00022729"/>
    </source>
</evidence>
<evidence type="ECO:0000256" key="6">
    <source>
        <dbReference type="ARBA" id="ARBA00022737"/>
    </source>
</evidence>
<dbReference type="EMBL" id="JACDTQ010003919">
    <property type="protein sequence ID" value="KAF5911584.1"/>
    <property type="molecule type" value="Genomic_DNA"/>
</dbReference>
<dbReference type="GO" id="GO:0005509">
    <property type="term" value="F:calcium ion binding"/>
    <property type="evidence" value="ECO:0007669"/>
    <property type="project" value="InterPro"/>
</dbReference>
<organism evidence="18 19">
    <name type="scientific">Diceros bicornis minor</name>
    <name type="common">South-central black rhinoceros</name>
    <dbReference type="NCBI Taxonomy" id="77932"/>
    <lineage>
        <taxon>Eukaryota</taxon>
        <taxon>Metazoa</taxon>
        <taxon>Chordata</taxon>
        <taxon>Craniata</taxon>
        <taxon>Vertebrata</taxon>
        <taxon>Euteleostomi</taxon>
        <taxon>Mammalia</taxon>
        <taxon>Eutheria</taxon>
        <taxon>Laurasiatheria</taxon>
        <taxon>Perissodactyla</taxon>
        <taxon>Rhinocerotidae</taxon>
        <taxon>Diceros</taxon>
    </lineage>
</organism>
<dbReference type="SUPFAM" id="SSF57196">
    <property type="entry name" value="EGF/Laminin"/>
    <property type="match status" value="2"/>
</dbReference>
<keyword evidence="13" id="KW-0807">Transducer</keyword>
<dbReference type="Gene3D" id="2.10.25.10">
    <property type="entry name" value="Laminin"/>
    <property type="match status" value="2"/>
</dbReference>
<dbReference type="InterPro" id="IPR046338">
    <property type="entry name" value="GAIN_dom_sf"/>
</dbReference>
<dbReference type="Proteomes" id="UP000551758">
    <property type="component" value="Unassembled WGS sequence"/>
</dbReference>
<gene>
    <name evidence="18" type="ORF">HPG69_008183</name>
</gene>
<dbReference type="PROSITE" id="PS50026">
    <property type="entry name" value="EGF_3"/>
    <property type="match status" value="2"/>
</dbReference>